<dbReference type="Pfam" id="PF26113">
    <property type="entry name" value="GH16_XgeA"/>
    <property type="match status" value="1"/>
</dbReference>
<keyword evidence="3" id="KW-1133">Transmembrane helix</keyword>
<evidence type="ECO:0000256" key="1">
    <source>
        <dbReference type="ARBA" id="ARBA00023157"/>
    </source>
</evidence>
<feature type="domain" description="GH16" evidence="4">
    <location>
        <begin position="208"/>
        <end position="469"/>
    </location>
</feature>
<feature type="compositionally biased region" description="Low complexity" evidence="2">
    <location>
        <begin position="196"/>
        <end position="210"/>
    </location>
</feature>
<feature type="compositionally biased region" description="Pro residues" evidence="2">
    <location>
        <begin position="178"/>
        <end position="195"/>
    </location>
</feature>
<keyword evidence="3" id="KW-0472">Membrane</keyword>
<dbReference type="Gene3D" id="2.60.120.200">
    <property type="match status" value="1"/>
</dbReference>
<dbReference type="PROSITE" id="PS01209">
    <property type="entry name" value="LDLRA_1"/>
    <property type="match status" value="1"/>
</dbReference>
<accession>A0A7S1WF61</accession>
<feature type="region of interest" description="Disordered" evidence="2">
    <location>
        <begin position="145"/>
        <end position="225"/>
    </location>
</feature>
<protein>
    <recommendedName>
        <fullName evidence="4">GH16 domain-containing protein</fullName>
    </recommendedName>
</protein>
<dbReference type="SUPFAM" id="SSF49899">
    <property type="entry name" value="Concanavalin A-like lectins/glucanases"/>
    <property type="match status" value="1"/>
</dbReference>
<dbReference type="InterPro" id="IPR036055">
    <property type="entry name" value="LDL_receptor-like_sf"/>
</dbReference>
<dbReference type="PANTHER" id="PTHR10963:SF24">
    <property type="entry name" value="GLYCOSIDASE C21B10.07-RELATED"/>
    <property type="match status" value="1"/>
</dbReference>
<dbReference type="GO" id="GO:0004553">
    <property type="term" value="F:hydrolase activity, hydrolyzing O-glycosyl compounds"/>
    <property type="evidence" value="ECO:0007669"/>
    <property type="project" value="InterPro"/>
</dbReference>
<dbReference type="InterPro" id="IPR050546">
    <property type="entry name" value="Glycosyl_Hydrlase_16"/>
</dbReference>
<dbReference type="InterPro" id="IPR023415">
    <property type="entry name" value="LDLR_class-A_CS"/>
</dbReference>
<evidence type="ECO:0000256" key="3">
    <source>
        <dbReference type="SAM" id="Phobius"/>
    </source>
</evidence>
<keyword evidence="3" id="KW-0812">Transmembrane</keyword>
<organism evidence="5">
    <name type="scientific">Alexandrium catenella</name>
    <name type="common">Red tide dinoflagellate</name>
    <name type="synonym">Gonyaulax catenella</name>
    <dbReference type="NCBI Taxonomy" id="2925"/>
    <lineage>
        <taxon>Eukaryota</taxon>
        <taxon>Sar</taxon>
        <taxon>Alveolata</taxon>
        <taxon>Dinophyceae</taxon>
        <taxon>Gonyaulacales</taxon>
        <taxon>Pyrocystaceae</taxon>
        <taxon>Alexandrium</taxon>
    </lineage>
</organism>
<dbReference type="Gene3D" id="4.10.400.10">
    <property type="entry name" value="Low-density Lipoprotein Receptor"/>
    <property type="match status" value="1"/>
</dbReference>
<dbReference type="PANTHER" id="PTHR10963">
    <property type="entry name" value="GLYCOSYL HYDROLASE-RELATED"/>
    <property type="match status" value="1"/>
</dbReference>
<keyword evidence="1" id="KW-1015">Disulfide bond</keyword>
<dbReference type="SMART" id="SM00192">
    <property type="entry name" value="LDLa"/>
    <property type="match status" value="1"/>
</dbReference>
<dbReference type="InterPro" id="IPR002172">
    <property type="entry name" value="LDrepeatLR_classA_rpt"/>
</dbReference>
<sequence length="588" mass="62923">MADCSNETVELLTGRDAAGPEAERPGRRRSSALRIALAVVVPLALLASVAAVSALASRGPGRETSRPSDGVALSAEYDSYVASGPFKCTGTWAAIAPGQGDANVWRCLGGACVQASCRCDGNFDCMDQSDESGCDSGDGTTQSAVSFGGGGAASRQDGDGAASQDVGGGTFTYAPSPATEPVPVPVPAPAPPAPPGSSSSNSMSFPLASSWQPPPPAEPSSTGSGCYESGGFKYQEVWRAQGYTFFDSFNYLLNDANAGAAQYLTKEDATEKQVTVAYDNHAIIRAGPKAGQMKRASAKLETKTKWTYFFMAAKFNHVPWGCGVWPAFWTHSPEAAWPNGGELDILEYSNEIASRSSFHCGLTNKCKLDAGLMHKPGCPKYIDAEFNFTGDFQCVTHYPAMIGCAPNRLPLRSGEELSMKPFISAVEWTPNYVKLFHIPASEAPSDLEAGEPQPDNYDRWVTSYFPFAASEQKRPGSCPNPGQVMKAQQLVLSLGFCGDWASKVWLNSTCANTQGPRLPEECVAVDPHNPMGEIPAGPRDCCTAFIHDQYDQYGSDEYLSKRAYFNVSWVKVFQHADRRLKGRGGLFA</sequence>
<dbReference type="InterPro" id="IPR000757">
    <property type="entry name" value="Beta-glucanase-like"/>
</dbReference>
<feature type="transmembrane region" description="Helical" evidence="3">
    <location>
        <begin position="35"/>
        <end position="56"/>
    </location>
</feature>
<dbReference type="PROSITE" id="PS51762">
    <property type="entry name" value="GH16_2"/>
    <property type="match status" value="1"/>
</dbReference>
<dbReference type="SUPFAM" id="SSF57424">
    <property type="entry name" value="LDL receptor-like module"/>
    <property type="match status" value="1"/>
</dbReference>
<dbReference type="Pfam" id="PF00057">
    <property type="entry name" value="Ldl_recept_a"/>
    <property type="match status" value="1"/>
</dbReference>
<dbReference type="GO" id="GO:0009251">
    <property type="term" value="P:glucan catabolic process"/>
    <property type="evidence" value="ECO:0007669"/>
    <property type="project" value="TreeGrafter"/>
</dbReference>
<name>A0A7S1WF61_ALECA</name>
<dbReference type="PROSITE" id="PS50068">
    <property type="entry name" value="LDLRA_2"/>
    <property type="match status" value="1"/>
</dbReference>
<gene>
    <name evidence="5" type="ORF">ACAT0790_LOCUS41605</name>
</gene>
<evidence type="ECO:0000259" key="4">
    <source>
        <dbReference type="PROSITE" id="PS51762"/>
    </source>
</evidence>
<dbReference type="CDD" id="cd00112">
    <property type="entry name" value="LDLa"/>
    <property type="match status" value="1"/>
</dbReference>
<dbReference type="InterPro" id="IPR013320">
    <property type="entry name" value="ConA-like_dom_sf"/>
</dbReference>
<dbReference type="AlphaFoldDB" id="A0A7S1WF61"/>
<proteinExistence type="predicted"/>
<evidence type="ECO:0000256" key="2">
    <source>
        <dbReference type="SAM" id="MobiDB-lite"/>
    </source>
</evidence>
<dbReference type="EMBL" id="HBGE01069406">
    <property type="protein sequence ID" value="CAD9164839.1"/>
    <property type="molecule type" value="Transcribed_RNA"/>
</dbReference>
<feature type="region of interest" description="Disordered" evidence="2">
    <location>
        <begin position="1"/>
        <end position="26"/>
    </location>
</feature>
<evidence type="ECO:0000313" key="5">
    <source>
        <dbReference type="EMBL" id="CAD9164839.1"/>
    </source>
</evidence>
<reference evidence="5" key="1">
    <citation type="submission" date="2021-01" db="EMBL/GenBank/DDBJ databases">
        <authorList>
            <person name="Corre E."/>
            <person name="Pelletier E."/>
            <person name="Niang G."/>
            <person name="Scheremetjew M."/>
            <person name="Finn R."/>
            <person name="Kale V."/>
            <person name="Holt S."/>
            <person name="Cochrane G."/>
            <person name="Meng A."/>
            <person name="Brown T."/>
            <person name="Cohen L."/>
        </authorList>
    </citation>
    <scope>NUCLEOTIDE SEQUENCE</scope>
    <source>
        <strain evidence="5">OF101</strain>
    </source>
</reference>